<feature type="non-terminal residue" evidence="1">
    <location>
        <position position="1"/>
    </location>
</feature>
<proteinExistence type="predicted"/>
<evidence type="ECO:0000313" key="1">
    <source>
        <dbReference type="EMBL" id="GAG93388.1"/>
    </source>
</evidence>
<name>X1CAK6_9ZZZZ</name>
<gene>
    <name evidence="1" type="ORF">S01H4_48691</name>
</gene>
<protein>
    <submittedName>
        <fullName evidence="1">Uncharacterized protein</fullName>
    </submittedName>
</protein>
<accession>X1CAK6</accession>
<dbReference type="AlphaFoldDB" id="X1CAK6"/>
<comment type="caution">
    <text evidence="1">The sequence shown here is derived from an EMBL/GenBank/DDBJ whole genome shotgun (WGS) entry which is preliminary data.</text>
</comment>
<organism evidence="1">
    <name type="scientific">marine sediment metagenome</name>
    <dbReference type="NCBI Taxonomy" id="412755"/>
    <lineage>
        <taxon>unclassified sequences</taxon>
        <taxon>metagenomes</taxon>
        <taxon>ecological metagenomes</taxon>
    </lineage>
</organism>
<dbReference type="EMBL" id="BART01027465">
    <property type="protein sequence ID" value="GAG93388.1"/>
    <property type="molecule type" value="Genomic_DNA"/>
</dbReference>
<sequence>TLDKILELHKIKGLRMIITLKSIDYLEELKREIRAKDEKLLLMLKNPLAMSDFKEEDLFQFYKENLELFFANVNYHEYSKFFSGSFFPLNETVLKHIFREVNGNPREIIKYLIKIFNDLIISNEKLEDIIEKYQ</sequence>
<reference evidence="1" key="1">
    <citation type="journal article" date="2014" name="Front. Microbiol.">
        <title>High frequency of phylogenetically diverse reductive dehalogenase-homologous genes in deep subseafloor sedimentary metagenomes.</title>
        <authorList>
            <person name="Kawai M."/>
            <person name="Futagami T."/>
            <person name="Toyoda A."/>
            <person name="Takaki Y."/>
            <person name="Nishi S."/>
            <person name="Hori S."/>
            <person name="Arai W."/>
            <person name="Tsubouchi T."/>
            <person name="Morono Y."/>
            <person name="Uchiyama I."/>
            <person name="Ito T."/>
            <person name="Fujiyama A."/>
            <person name="Inagaki F."/>
            <person name="Takami H."/>
        </authorList>
    </citation>
    <scope>NUCLEOTIDE SEQUENCE</scope>
    <source>
        <strain evidence="1">Expedition CK06-06</strain>
    </source>
</reference>